<dbReference type="EMBL" id="OZ075130">
    <property type="protein sequence ID" value="CAL4978171.1"/>
    <property type="molecule type" value="Genomic_DNA"/>
</dbReference>
<keyword evidence="2" id="KW-1185">Reference proteome</keyword>
<dbReference type="Proteomes" id="UP001497457">
    <property type="component" value="Chromosome 20rd"/>
</dbReference>
<name>A0ABC9AEH0_9POAL</name>
<dbReference type="AlphaFoldDB" id="A0ABC9AEH0"/>
<evidence type="ECO:0000313" key="1">
    <source>
        <dbReference type="EMBL" id="CAL4978171.1"/>
    </source>
</evidence>
<reference evidence="1" key="1">
    <citation type="submission" date="2024-10" db="EMBL/GenBank/DDBJ databases">
        <authorList>
            <person name="Ryan C."/>
        </authorList>
    </citation>
    <scope>NUCLEOTIDE SEQUENCE [LARGE SCALE GENOMIC DNA]</scope>
</reference>
<evidence type="ECO:0000313" key="2">
    <source>
        <dbReference type="Proteomes" id="UP001497457"/>
    </source>
</evidence>
<proteinExistence type="predicted"/>
<organism evidence="1 2">
    <name type="scientific">Urochloa decumbens</name>
    <dbReference type="NCBI Taxonomy" id="240449"/>
    <lineage>
        <taxon>Eukaryota</taxon>
        <taxon>Viridiplantae</taxon>
        <taxon>Streptophyta</taxon>
        <taxon>Embryophyta</taxon>
        <taxon>Tracheophyta</taxon>
        <taxon>Spermatophyta</taxon>
        <taxon>Magnoliopsida</taxon>
        <taxon>Liliopsida</taxon>
        <taxon>Poales</taxon>
        <taxon>Poaceae</taxon>
        <taxon>PACMAD clade</taxon>
        <taxon>Panicoideae</taxon>
        <taxon>Panicodae</taxon>
        <taxon>Paniceae</taxon>
        <taxon>Melinidinae</taxon>
        <taxon>Urochloa</taxon>
    </lineage>
</organism>
<gene>
    <name evidence="1" type="ORF">URODEC1_LOCUS54581</name>
</gene>
<accession>A0ABC9AEH0</accession>
<protein>
    <submittedName>
        <fullName evidence="1">Uncharacterized protein</fullName>
    </submittedName>
</protein>
<sequence length="134" mass="14733">MIPCISERKKLGRNEATALKEFSNIFWGRKCDGCWMSCSHEFSACPIEPDLGKKRKAFDGGNSLRWGEEPALHLASAMAALSMPLPFFTNEVKGSSALETLMLARQLIRPGIMPPLAPSETCGAWRNSPPSGYM</sequence>